<dbReference type="EMBL" id="CP048685">
    <property type="protein sequence ID" value="QPJ61313.1"/>
    <property type="molecule type" value="Genomic_DNA"/>
</dbReference>
<dbReference type="AlphaFoldDB" id="A0A7T0BUX1"/>
<evidence type="ECO:0008006" key="3">
    <source>
        <dbReference type="Google" id="ProtNLM"/>
    </source>
</evidence>
<evidence type="ECO:0000313" key="1">
    <source>
        <dbReference type="EMBL" id="QPJ61313.1"/>
    </source>
</evidence>
<reference evidence="1 2" key="1">
    <citation type="submission" date="2020-02" db="EMBL/GenBank/DDBJ databases">
        <title>Genomic and physiological characterization of two novel Nitrospinaceae genera.</title>
        <authorList>
            <person name="Mueller A.J."/>
            <person name="Jung M.-Y."/>
            <person name="Strachan C.R."/>
            <person name="Herbold C.W."/>
            <person name="Kirkegaard R.H."/>
            <person name="Daims H."/>
        </authorList>
    </citation>
    <scope>NUCLEOTIDE SEQUENCE [LARGE SCALE GENOMIC DNA]</scope>
    <source>
        <strain evidence="1">EB</strain>
    </source>
</reference>
<dbReference type="CDD" id="cd14740">
    <property type="entry name" value="PAAR_4"/>
    <property type="match status" value="1"/>
</dbReference>
<proteinExistence type="predicted"/>
<dbReference type="Gene3D" id="2.60.200.60">
    <property type="match status" value="1"/>
</dbReference>
<evidence type="ECO:0000313" key="2">
    <source>
        <dbReference type="Proteomes" id="UP000594688"/>
    </source>
</evidence>
<organism evidence="1 2">
    <name type="scientific">Candidatus Nitronauta litoralis</name>
    <dbReference type="NCBI Taxonomy" id="2705533"/>
    <lineage>
        <taxon>Bacteria</taxon>
        <taxon>Pseudomonadati</taxon>
        <taxon>Nitrospinota/Tectimicrobiota group</taxon>
        <taxon>Nitrospinota</taxon>
        <taxon>Nitrospinia</taxon>
        <taxon>Nitrospinales</taxon>
        <taxon>Nitrospinaceae</taxon>
        <taxon>Candidatus Nitronauta</taxon>
    </lineage>
</organism>
<accession>A0A7T0BUX1</accession>
<gene>
    <name evidence="1" type="ORF">G3M70_05170</name>
</gene>
<sequence length="133" mass="13213">MGNPVATMNSQVMATDTHIVLVPTPGGPVPTPLPHIFSGAIMGATVPTVNIGGQAAAVQDSIAFNNPPHIPMPPGASFQAPPNNQGKVILASFTVNVGGKGLARVGDMVETCNDPAPLPVGTITGPAGTVFAG</sequence>
<dbReference type="Proteomes" id="UP000594688">
    <property type="component" value="Chromosome"/>
</dbReference>
<protein>
    <recommendedName>
        <fullName evidence="3">PAAR motif protein</fullName>
    </recommendedName>
</protein>
<dbReference type="KEGG" id="nli:G3M70_05170"/>
<name>A0A7T0BUX1_9BACT</name>